<evidence type="ECO:0000313" key="1">
    <source>
        <dbReference type="EMBL" id="KPM11360.1"/>
    </source>
</evidence>
<sequence length="213" mass="24054">MALVMSIVNIHQKIIVVFFLTSINHYTLGDWKSSLPVSLPEPGEYGVPISTLQNHDEINRDDLDVSNDVAKFQDSIDYGLGHRCLLNDSISNGKCQSDLRCRAISSSKKNHLHNHETKHGVCSFVDCTLDCHLKKDQIQCPIDSDRITVIAESTSHPEEKLCCFHSCACNESRCLENKQICRRGYRIIEESNGMPSKCCDRIKCLDGKFYCCI</sequence>
<protein>
    <submittedName>
        <fullName evidence="1">Uncharacterized protein</fullName>
    </submittedName>
</protein>
<evidence type="ECO:0000313" key="2">
    <source>
        <dbReference type="Proteomes" id="UP000616769"/>
    </source>
</evidence>
<dbReference type="VEuPathDB" id="VectorBase:SSCA009714"/>
<dbReference type="AlphaFoldDB" id="A0A132ALP1"/>
<reference evidence="1 2" key="1">
    <citation type="journal article" date="2015" name="Parasit. Vectors">
        <title>Draft genome of the scabies mite.</title>
        <authorList>
            <person name="Rider S.D.Jr."/>
            <person name="Morgan M.S."/>
            <person name="Arlian L.G."/>
        </authorList>
    </citation>
    <scope>NUCLEOTIDE SEQUENCE [LARGE SCALE GENOMIC DNA]</scope>
    <source>
        <strain evidence="1">Arlian Lab</strain>
    </source>
</reference>
<organism evidence="1 2">
    <name type="scientific">Sarcoptes scabiei</name>
    <name type="common">Itch mite</name>
    <name type="synonym">Acarus scabiei</name>
    <dbReference type="NCBI Taxonomy" id="52283"/>
    <lineage>
        <taxon>Eukaryota</taxon>
        <taxon>Metazoa</taxon>
        <taxon>Ecdysozoa</taxon>
        <taxon>Arthropoda</taxon>
        <taxon>Chelicerata</taxon>
        <taxon>Arachnida</taxon>
        <taxon>Acari</taxon>
        <taxon>Acariformes</taxon>
        <taxon>Sarcoptiformes</taxon>
        <taxon>Astigmata</taxon>
        <taxon>Psoroptidia</taxon>
        <taxon>Sarcoptoidea</taxon>
        <taxon>Sarcoptidae</taxon>
        <taxon>Sarcoptinae</taxon>
        <taxon>Sarcoptes</taxon>
    </lineage>
</organism>
<gene>
    <name evidence="1" type="ORF">QR98_0099310</name>
</gene>
<dbReference type="EMBL" id="JXLN01016997">
    <property type="protein sequence ID" value="KPM11360.1"/>
    <property type="molecule type" value="Genomic_DNA"/>
</dbReference>
<dbReference type="OrthoDB" id="5976811at2759"/>
<comment type="caution">
    <text evidence="1">The sequence shown here is derived from an EMBL/GenBank/DDBJ whole genome shotgun (WGS) entry which is preliminary data.</text>
</comment>
<proteinExistence type="predicted"/>
<accession>A0A132ALP1</accession>
<dbReference type="Proteomes" id="UP000616769">
    <property type="component" value="Unassembled WGS sequence"/>
</dbReference>
<name>A0A132ALP1_SARSC</name>